<keyword evidence="2" id="KW-1185">Reference proteome</keyword>
<comment type="caution">
    <text evidence="1">The sequence shown here is derived from an EMBL/GenBank/DDBJ whole genome shotgun (WGS) entry which is preliminary data.</text>
</comment>
<name>A0ABN2RJJ6_9ACTN</name>
<protein>
    <submittedName>
        <fullName evidence="1">Uncharacterized protein</fullName>
    </submittedName>
</protein>
<sequence length="160" mass="17350">MPALPSLGRAPAADVRLLADETVDPISWAQPSVGQGWLVSRHVSIPLSEGCRRGTPASGKLSPLQREAPLEALSAESFSAAGAGKCRQFAAFVGAARYRVAMTKTDFPTRERMEDRRSEILADLGISVEELVRRAEEGELVGDEWLAWAEIEELGYLLGE</sequence>
<gene>
    <name evidence="1" type="ORF">GCM10009798_33470</name>
</gene>
<proteinExistence type="predicted"/>
<reference evidence="1 2" key="1">
    <citation type="journal article" date="2019" name="Int. J. Syst. Evol. Microbiol.">
        <title>The Global Catalogue of Microorganisms (GCM) 10K type strain sequencing project: providing services to taxonomists for standard genome sequencing and annotation.</title>
        <authorList>
            <consortium name="The Broad Institute Genomics Platform"/>
            <consortium name="The Broad Institute Genome Sequencing Center for Infectious Disease"/>
            <person name="Wu L."/>
            <person name="Ma J."/>
        </authorList>
    </citation>
    <scope>NUCLEOTIDE SEQUENCE [LARGE SCALE GENOMIC DNA]</scope>
    <source>
        <strain evidence="1 2">JCM 15309</strain>
    </source>
</reference>
<organism evidence="1 2">
    <name type="scientific">Nocardioides panacihumi</name>
    <dbReference type="NCBI Taxonomy" id="400774"/>
    <lineage>
        <taxon>Bacteria</taxon>
        <taxon>Bacillati</taxon>
        <taxon>Actinomycetota</taxon>
        <taxon>Actinomycetes</taxon>
        <taxon>Propionibacteriales</taxon>
        <taxon>Nocardioidaceae</taxon>
        <taxon>Nocardioides</taxon>
    </lineage>
</organism>
<evidence type="ECO:0000313" key="1">
    <source>
        <dbReference type="EMBL" id="GAA1970068.1"/>
    </source>
</evidence>
<dbReference type="EMBL" id="BAAAPB010000004">
    <property type="protein sequence ID" value="GAA1970068.1"/>
    <property type="molecule type" value="Genomic_DNA"/>
</dbReference>
<dbReference type="Proteomes" id="UP001500571">
    <property type="component" value="Unassembled WGS sequence"/>
</dbReference>
<evidence type="ECO:0000313" key="2">
    <source>
        <dbReference type="Proteomes" id="UP001500571"/>
    </source>
</evidence>
<accession>A0ABN2RJJ6</accession>